<dbReference type="Pfam" id="PF00583">
    <property type="entry name" value="Acetyltransf_1"/>
    <property type="match status" value="1"/>
</dbReference>
<evidence type="ECO:0000259" key="1">
    <source>
        <dbReference type="PROSITE" id="PS51186"/>
    </source>
</evidence>
<evidence type="ECO:0000313" key="3">
    <source>
        <dbReference type="Proteomes" id="UP000307768"/>
    </source>
</evidence>
<dbReference type="GO" id="GO:0016747">
    <property type="term" value="F:acyltransferase activity, transferring groups other than amino-acyl groups"/>
    <property type="evidence" value="ECO:0007669"/>
    <property type="project" value="InterPro"/>
</dbReference>
<dbReference type="EMBL" id="VDFQ02000006">
    <property type="protein sequence ID" value="KAA1420041.1"/>
    <property type="molecule type" value="Genomic_DNA"/>
</dbReference>
<dbReference type="InterPro" id="IPR000182">
    <property type="entry name" value="GNAT_dom"/>
</dbReference>
<dbReference type="PROSITE" id="PS51186">
    <property type="entry name" value="GNAT"/>
    <property type="match status" value="1"/>
</dbReference>
<sequence>MEIVELTREHADDIVTWSYPEPNGCYDLTGMDPRHFTDLSRGFWALVEDGRLIGYRCYGRQARVPGFDYDDEALDIGGGLRPELTGQGLGQDAISTGLEFARAQFTPTRFRVTVAEFNVRALKVVDALGFVAIDKFESPADLTTYAVLVRDA</sequence>
<gene>
    <name evidence="2" type="ORF">FE697_019370</name>
</gene>
<accession>A0A5Q6RPU8</accession>
<dbReference type="AlphaFoldDB" id="A0A5Q6RPU8"/>
<feature type="domain" description="N-acetyltransferase" evidence="1">
    <location>
        <begin position="1"/>
        <end position="151"/>
    </location>
</feature>
<dbReference type="SUPFAM" id="SSF55729">
    <property type="entry name" value="Acyl-CoA N-acyltransferases (Nat)"/>
    <property type="match status" value="1"/>
</dbReference>
<dbReference type="RefSeq" id="WP_149771265.1">
    <property type="nucleotide sequence ID" value="NZ_VDFQ02000006.1"/>
</dbReference>
<dbReference type="Gene3D" id="3.40.630.30">
    <property type="match status" value="1"/>
</dbReference>
<dbReference type="InterPro" id="IPR016181">
    <property type="entry name" value="Acyl_CoA_acyltransferase"/>
</dbReference>
<comment type="caution">
    <text evidence="2">The sequence shown here is derived from an EMBL/GenBank/DDBJ whole genome shotgun (WGS) entry which is preliminary data.</text>
</comment>
<keyword evidence="2" id="KW-0808">Transferase</keyword>
<protein>
    <submittedName>
        <fullName evidence="2">GNAT family N-acetyltransferase</fullName>
    </submittedName>
</protein>
<dbReference type="Proteomes" id="UP000307768">
    <property type="component" value="Unassembled WGS sequence"/>
</dbReference>
<evidence type="ECO:0000313" key="2">
    <source>
        <dbReference type="EMBL" id="KAA1420041.1"/>
    </source>
</evidence>
<reference evidence="2 3" key="1">
    <citation type="submission" date="2019-09" db="EMBL/GenBank/DDBJ databases">
        <title>Mumia zhuanghuii sp. nov. isolated from the intestinal contents of plateau pika (Ochotona curzoniae) in the Qinghai-Tibet plateau of China.</title>
        <authorList>
            <person name="Tian Z."/>
        </authorList>
    </citation>
    <scope>NUCLEOTIDE SEQUENCE [LARGE SCALE GENOMIC DNA]</scope>
    <source>
        <strain evidence="3">350</strain>
    </source>
</reference>
<name>A0A5Q6RPU8_9ACTN</name>
<organism evidence="2 3">
    <name type="scientific">Mumia zhuanghuii</name>
    <dbReference type="NCBI Taxonomy" id="2585211"/>
    <lineage>
        <taxon>Bacteria</taxon>
        <taxon>Bacillati</taxon>
        <taxon>Actinomycetota</taxon>
        <taxon>Actinomycetes</taxon>
        <taxon>Propionibacteriales</taxon>
        <taxon>Nocardioidaceae</taxon>
        <taxon>Mumia</taxon>
    </lineage>
</organism>
<proteinExistence type="predicted"/>
<dbReference type="OrthoDB" id="9814648at2"/>